<feature type="transmembrane region" description="Helical" evidence="1">
    <location>
        <begin position="43"/>
        <end position="63"/>
    </location>
</feature>
<keyword evidence="1" id="KW-0472">Membrane</keyword>
<reference evidence="2" key="1">
    <citation type="journal article" date="2019" name="Sci. Rep.">
        <title>Draft genome of Tanacetum cinerariifolium, the natural source of mosquito coil.</title>
        <authorList>
            <person name="Yamashiro T."/>
            <person name="Shiraishi A."/>
            <person name="Satake H."/>
            <person name="Nakayama K."/>
        </authorList>
    </citation>
    <scope>NUCLEOTIDE SEQUENCE</scope>
</reference>
<keyword evidence="1" id="KW-1133">Transmembrane helix</keyword>
<name>A0A699UR87_TANCI</name>
<protein>
    <submittedName>
        <fullName evidence="2">Uncharacterized protein</fullName>
    </submittedName>
</protein>
<feature type="non-terminal residue" evidence="2">
    <location>
        <position position="1"/>
    </location>
</feature>
<organism evidence="2">
    <name type="scientific">Tanacetum cinerariifolium</name>
    <name type="common">Dalmatian daisy</name>
    <name type="synonym">Chrysanthemum cinerariifolium</name>
    <dbReference type="NCBI Taxonomy" id="118510"/>
    <lineage>
        <taxon>Eukaryota</taxon>
        <taxon>Viridiplantae</taxon>
        <taxon>Streptophyta</taxon>
        <taxon>Embryophyta</taxon>
        <taxon>Tracheophyta</taxon>
        <taxon>Spermatophyta</taxon>
        <taxon>Magnoliopsida</taxon>
        <taxon>eudicotyledons</taxon>
        <taxon>Gunneridae</taxon>
        <taxon>Pentapetalae</taxon>
        <taxon>asterids</taxon>
        <taxon>campanulids</taxon>
        <taxon>Asterales</taxon>
        <taxon>Asteraceae</taxon>
        <taxon>Asteroideae</taxon>
        <taxon>Anthemideae</taxon>
        <taxon>Anthemidinae</taxon>
        <taxon>Tanacetum</taxon>
    </lineage>
</organism>
<evidence type="ECO:0000313" key="2">
    <source>
        <dbReference type="EMBL" id="GFD23866.1"/>
    </source>
</evidence>
<evidence type="ECO:0000256" key="1">
    <source>
        <dbReference type="SAM" id="Phobius"/>
    </source>
</evidence>
<keyword evidence="1" id="KW-0812">Transmembrane</keyword>
<sequence length="74" mass="8487">NQQFEKYFMPSEALAGGFITQFEKYFMPSEALAGGFITQFEKYFVFTFLLPMLCVNMSVGFFVDGQNRFLGQSP</sequence>
<dbReference type="EMBL" id="BKCJ011348036">
    <property type="protein sequence ID" value="GFD23866.1"/>
    <property type="molecule type" value="Genomic_DNA"/>
</dbReference>
<proteinExistence type="predicted"/>
<dbReference type="AlphaFoldDB" id="A0A699UR87"/>
<gene>
    <name evidence="2" type="ORF">Tci_895835</name>
</gene>
<accession>A0A699UR87</accession>
<comment type="caution">
    <text evidence="2">The sequence shown here is derived from an EMBL/GenBank/DDBJ whole genome shotgun (WGS) entry which is preliminary data.</text>
</comment>